<organism evidence="2 3">
    <name type="scientific">Parnassius apollo</name>
    <name type="common">Apollo butterfly</name>
    <name type="synonym">Papilio apollo</name>
    <dbReference type="NCBI Taxonomy" id="110799"/>
    <lineage>
        <taxon>Eukaryota</taxon>
        <taxon>Metazoa</taxon>
        <taxon>Ecdysozoa</taxon>
        <taxon>Arthropoda</taxon>
        <taxon>Hexapoda</taxon>
        <taxon>Insecta</taxon>
        <taxon>Pterygota</taxon>
        <taxon>Neoptera</taxon>
        <taxon>Endopterygota</taxon>
        <taxon>Lepidoptera</taxon>
        <taxon>Glossata</taxon>
        <taxon>Ditrysia</taxon>
        <taxon>Papilionoidea</taxon>
        <taxon>Papilionidae</taxon>
        <taxon>Parnassiinae</taxon>
        <taxon>Parnassini</taxon>
        <taxon>Parnassius</taxon>
        <taxon>Parnassius</taxon>
    </lineage>
</organism>
<gene>
    <name evidence="2" type="ORF">PAPOLLO_LOCUS15066</name>
</gene>
<evidence type="ECO:0000313" key="3">
    <source>
        <dbReference type="Proteomes" id="UP000691718"/>
    </source>
</evidence>
<protein>
    <submittedName>
        <fullName evidence="2">(apollo) hypothetical protein</fullName>
    </submittedName>
</protein>
<keyword evidence="3" id="KW-1185">Reference proteome</keyword>
<feature type="domain" description="DUF5641" evidence="1">
    <location>
        <begin position="88"/>
        <end position="180"/>
    </location>
</feature>
<dbReference type="Pfam" id="PF18701">
    <property type="entry name" value="DUF5641"/>
    <property type="match status" value="1"/>
</dbReference>
<evidence type="ECO:0000259" key="1">
    <source>
        <dbReference type="Pfam" id="PF18701"/>
    </source>
</evidence>
<name>A0A8S3XAG4_PARAO</name>
<dbReference type="Proteomes" id="UP000691718">
    <property type="component" value="Unassembled WGS sequence"/>
</dbReference>
<proteinExistence type="predicted"/>
<sequence length="220" mass="25448">MGGVWERLTRCVKTALYTVLHERHPHEEVLATLLCEVEYTVNSRPLTHISVDSDDDESITPNHFLLGGSARLPTPGVFDEKDMNSKRHWRRSQILADMFWQRWVREYLPELQNRREAHGRGLNLQVGDPVLIADGQLPRNTWPRGRVEAVYPGADGQIRTVEVRTANGLIKRPTRKLVPLPKWKQRRSPKWMQRRCEKIVATLHGGRDVRDGLTTLRTKL</sequence>
<dbReference type="OrthoDB" id="10049357at2759"/>
<dbReference type="EMBL" id="CAJQZP010001011">
    <property type="protein sequence ID" value="CAG5008382.1"/>
    <property type="molecule type" value="Genomic_DNA"/>
</dbReference>
<comment type="caution">
    <text evidence="2">The sequence shown here is derived from an EMBL/GenBank/DDBJ whole genome shotgun (WGS) entry which is preliminary data.</text>
</comment>
<dbReference type="PANTHER" id="PTHR47331">
    <property type="entry name" value="PHD-TYPE DOMAIN-CONTAINING PROTEIN"/>
    <property type="match status" value="1"/>
</dbReference>
<dbReference type="InterPro" id="IPR040676">
    <property type="entry name" value="DUF5641"/>
</dbReference>
<dbReference type="AlphaFoldDB" id="A0A8S3XAG4"/>
<reference evidence="2" key="1">
    <citation type="submission" date="2021-04" db="EMBL/GenBank/DDBJ databases">
        <authorList>
            <person name="Tunstrom K."/>
        </authorList>
    </citation>
    <scope>NUCLEOTIDE SEQUENCE</scope>
</reference>
<accession>A0A8S3XAG4</accession>
<dbReference type="PANTHER" id="PTHR47331:SF1">
    <property type="entry name" value="GAG-LIKE PROTEIN"/>
    <property type="match status" value="1"/>
</dbReference>
<evidence type="ECO:0000313" key="2">
    <source>
        <dbReference type="EMBL" id="CAG5008382.1"/>
    </source>
</evidence>